<gene>
    <name evidence="2" type="ORF">DA792_16655</name>
</gene>
<name>A0A2R4M600_9RHOB</name>
<reference evidence="2 3" key="1">
    <citation type="submission" date="2018-03" db="EMBL/GenBank/DDBJ databases">
        <title>The Complete Genome of Celeribacter baekdonensis strain LH4, a Thiosulfate-Oxidizing Alphaproteobacterium Isolated from Gulf of Mexico Continental Slope Sediments.</title>
        <authorList>
            <person name="Flood B.E."/>
            <person name="Bailey J.V."/>
            <person name="Leprich D."/>
        </authorList>
    </citation>
    <scope>NUCLEOTIDE SEQUENCE [LARGE SCALE GENOMIC DNA]</scope>
    <source>
        <strain evidence="2 3">LH4</strain>
    </source>
</reference>
<proteinExistence type="predicted"/>
<evidence type="ECO:0000313" key="2">
    <source>
        <dbReference type="EMBL" id="AVW92519.1"/>
    </source>
</evidence>
<dbReference type="EMBL" id="CP028475">
    <property type="protein sequence ID" value="AVW92519.1"/>
    <property type="molecule type" value="Genomic_DNA"/>
</dbReference>
<evidence type="ECO:0000313" key="3">
    <source>
        <dbReference type="Proteomes" id="UP000241447"/>
    </source>
</evidence>
<feature type="domain" description="DUF1508" evidence="1">
    <location>
        <begin position="8"/>
        <end position="54"/>
    </location>
</feature>
<sequence>MYYVLYKDAGGYWRWRLRAANNKTIADSGEGYFNRSDALSGIALVKQSSNAPVREASGAF</sequence>
<dbReference type="RefSeq" id="WP_107721267.1">
    <property type="nucleotide sequence ID" value="NZ_CP028475.1"/>
</dbReference>
<dbReference type="InterPro" id="IPR010879">
    <property type="entry name" value="DUF1508"/>
</dbReference>
<protein>
    <submittedName>
        <fullName evidence="2">DUF1508 domain-containing protein</fullName>
    </submittedName>
</protein>
<organism evidence="2 3">
    <name type="scientific">Celeribacter baekdonensis</name>
    <dbReference type="NCBI Taxonomy" id="875171"/>
    <lineage>
        <taxon>Bacteria</taxon>
        <taxon>Pseudomonadati</taxon>
        <taxon>Pseudomonadota</taxon>
        <taxon>Alphaproteobacteria</taxon>
        <taxon>Rhodobacterales</taxon>
        <taxon>Roseobacteraceae</taxon>
        <taxon>Celeribacter</taxon>
    </lineage>
</organism>
<accession>A0A2R4M600</accession>
<evidence type="ECO:0000259" key="1">
    <source>
        <dbReference type="Pfam" id="PF07411"/>
    </source>
</evidence>
<dbReference type="Pfam" id="PF07411">
    <property type="entry name" value="DUF1508"/>
    <property type="match status" value="1"/>
</dbReference>
<dbReference type="KEGG" id="cbak:DA792_16655"/>
<dbReference type="InterPro" id="IPR036913">
    <property type="entry name" value="YegP-like_sf"/>
</dbReference>
<dbReference type="SUPFAM" id="SSF160113">
    <property type="entry name" value="YegP-like"/>
    <property type="match status" value="1"/>
</dbReference>
<dbReference type="Gene3D" id="3.30.160.160">
    <property type="entry name" value="YegP-like"/>
    <property type="match status" value="1"/>
</dbReference>
<dbReference type="Proteomes" id="UP000241447">
    <property type="component" value="Chromosome"/>
</dbReference>
<dbReference type="AlphaFoldDB" id="A0A2R4M600"/>
<dbReference type="OrthoDB" id="9802792at2"/>